<feature type="compositionally biased region" description="Basic residues" evidence="1">
    <location>
        <begin position="1"/>
        <end position="12"/>
    </location>
</feature>
<reference evidence="3" key="1">
    <citation type="journal article" date="2020" name="Nat. Genet.">
        <title>Genomic diversifications of five Gossypium allopolyploid species and their impact on cotton improvement.</title>
        <authorList>
            <person name="Chen Z.J."/>
            <person name="Sreedasyam A."/>
            <person name="Ando A."/>
            <person name="Song Q."/>
            <person name="De Santiago L.M."/>
            <person name="Hulse-Kemp A.M."/>
            <person name="Ding M."/>
            <person name="Ye W."/>
            <person name="Kirkbride R.C."/>
            <person name="Jenkins J."/>
            <person name="Plott C."/>
            <person name="Lovell J."/>
            <person name="Lin Y.M."/>
            <person name="Vaughn R."/>
            <person name="Liu B."/>
            <person name="Simpson S."/>
            <person name="Scheffler B.E."/>
            <person name="Wen L."/>
            <person name="Saski C.A."/>
            <person name="Grover C.E."/>
            <person name="Hu G."/>
            <person name="Conover J.L."/>
            <person name="Carlson J.W."/>
            <person name="Shu S."/>
            <person name="Boston L.B."/>
            <person name="Williams M."/>
            <person name="Peterson D.G."/>
            <person name="McGee K."/>
            <person name="Jones D.C."/>
            <person name="Wendel J.F."/>
            <person name="Stelly D.M."/>
            <person name="Grimwood J."/>
            <person name="Schmutz J."/>
        </authorList>
    </citation>
    <scope>NUCLEOTIDE SEQUENCE [LARGE SCALE GENOMIC DNA]</scope>
    <source>
        <strain evidence="3">cv. TM-1</strain>
    </source>
</reference>
<name>A0ABM2ZQW3_GOSHI</name>
<feature type="compositionally biased region" description="Low complexity" evidence="1">
    <location>
        <begin position="72"/>
        <end position="82"/>
    </location>
</feature>
<evidence type="ECO:0000256" key="1">
    <source>
        <dbReference type="SAM" id="MobiDB-lite"/>
    </source>
</evidence>
<dbReference type="InterPro" id="IPR032567">
    <property type="entry name" value="RTL1-rel"/>
</dbReference>
<dbReference type="GeneID" id="121214799"/>
<dbReference type="Proteomes" id="UP000818029">
    <property type="component" value="Chromosome A01"/>
</dbReference>
<protein>
    <recommendedName>
        <fullName evidence="2">Tf2-1-like SH3-like domain-containing protein</fullName>
    </recommendedName>
</protein>
<evidence type="ECO:0000259" key="2">
    <source>
        <dbReference type="Pfam" id="PF24626"/>
    </source>
</evidence>
<dbReference type="PANTHER" id="PTHR15503:SF45">
    <property type="entry name" value="RNA-DIRECTED DNA POLYMERASE HOMOLOG"/>
    <property type="match status" value="1"/>
</dbReference>
<evidence type="ECO:0000313" key="4">
    <source>
        <dbReference type="RefSeq" id="XP_040944992.1"/>
    </source>
</evidence>
<dbReference type="Pfam" id="PF08284">
    <property type="entry name" value="RVP_2"/>
    <property type="match status" value="1"/>
</dbReference>
<feature type="region of interest" description="Disordered" evidence="1">
    <location>
        <begin position="64"/>
        <end position="83"/>
    </location>
</feature>
<dbReference type="InterPro" id="IPR056924">
    <property type="entry name" value="SH3_Tf2-1"/>
</dbReference>
<keyword evidence="3" id="KW-1185">Reference proteome</keyword>
<dbReference type="Pfam" id="PF24626">
    <property type="entry name" value="SH3_Tf2-1"/>
    <property type="match status" value="1"/>
</dbReference>
<feature type="compositionally biased region" description="Basic and acidic residues" evidence="1">
    <location>
        <begin position="13"/>
        <end position="37"/>
    </location>
</feature>
<feature type="region of interest" description="Disordered" evidence="1">
    <location>
        <begin position="1"/>
        <end position="46"/>
    </location>
</feature>
<dbReference type="Gene3D" id="3.30.70.270">
    <property type="match status" value="1"/>
</dbReference>
<dbReference type="SUPFAM" id="SSF56672">
    <property type="entry name" value="DNA/RNA polymerases"/>
    <property type="match status" value="1"/>
</dbReference>
<dbReference type="InterPro" id="IPR043502">
    <property type="entry name" value="DNA/RNA_pol_sf"/>
</dbReference>
<reference evidence="4" key="2">
    <citation type="submission" date="2025-08" db="UniProtKB">
        <authorList>
            <consortium name="RefSeq"/>
        </authorList>
    </citation>
    <scope>IDENTIFICATION</scope>
</reference>
<gene>
    <name evidence="4" type="primary">LOC121214799</name>
</gene>
<dbReference type="PANTHER" id="PTHR15503">
    <property type="entry name" value="LDOC1 RELATED"/>
    <property type="match status" value="1"/>
</dbReference>
<organism evidence="3 4">
    <name type="scientific">Gossypium hirsutum</name>
    <name type="common">Upland cotton</name>
    <name type="synonym">Gossypium mexicanum</name>
    <dbReference type="NCBI Taxonomy" id="3635"/>
    <lineage>
        <taxon>Eukaryota</taxon>
        <taxon>Viridiplantae</taxon>
        <taxon>Streptophyta</taxon>
        <taxon>Embryophyta</taxon>
        <taxon>Tracheophyta</taxon>
        <taxon>Spermatophyta</taxon>
        <taxon>Magnoliopsida</taxon>
        <taxon>eudicotyledons</taxon>
        <taxon>Gunneridae</taxon>
        <taxon>Pentapetalae</taxon>
        <taxon>rosids</taxon>
        <taxon>malvids</taxon>
        <taxon>Malvales</taxon>
        <taxon>Malvaceae</taxon>
        <taxon>Malvoideae</taxon>
        <taxon>Gossypium</taxon>
    </lineage>
</organism>
<evidence type="ECO:0000313" key="3">
    <source>
        <dbReference type="Proteomes" id="UP000818029"/>
    </source>
</evidence>
<accession>A0ABM2ZQW3</accession>
<feature type="domain" description="Tf2-1-like SH3-like" evidence="2">
    <location>
        <begin position="398"/>
        <end position="462"/>
    </location>
</feature>
<dbReference type="InterPro" id="IPR043128">
    <property type="entry name" value="Rev_trsase/Diguanyl_cyclase"/>
</dbReference>
<sequence>MPRIPSRRRIRAKIAEDVKHVDCQNRDRERGKNKKDSGPSSSVQRLKKKGRFDGECLRQSNQMQASALGSTQPQRVVQQPPRGHGVAKEVQGTVFLADLMELLFGEFDLILGMDWLVRHWASLAYVTKRVFLRTEDDKEVVVIDEHRDYLSNVEFGIELLPSMAPVSIASYRMAPNELTELKAQLQEFLDQDFIRPSVSPWGVPILFIKKKGRSLRMCIDYRQLNKLTVRNKYMLPRIDDLFDQFRGASVIISILWKGFFFNSAPLSKLLRKGVPFVWIDTQEEIFEKLKLVLTQAPILIQPKFEYHPSKANVVANALSHRAMSDLRVMFVCLSLFDNGSLLAELQVNLTWIEQIRDRQLRDETLGLRFRQIGSGTIADFGLNSDDLKRHEIEYSVRDFVFIKVSPWKKVLRFGQKSKLSYRFIGLYWVLKRVGLVAYQLELPPELDRFQDVFHISTLRWYHSDPSHVVSVEEIEEKALNVNFNPFVLVVLNEVFRRWFW</sequence>
<dbReference type="Gene3D" id="3.10.10.10">
    <property type="entry name" value="HIV Type 1 Reverse Transcriptase, subunit A, domain 1"/>
    <property type="match status" value="1"/>
</dbReference>
<proteinExistence type="predicted"/>
<dbReference type="RefSeq" id="XP_040944992.1">
    <property type="nucleotide sequence ID" value="XM_041089058.1"/>
</dbReference>